<gene>
    <name evidence="6" type="primary">ORF68861</name>
</gene>
<evidence type="ECO:0000256" key="1">
    <source>
        <dbReference type="ARBA" id="ARBA00007963"/>
    </source>
</evidence>
<dbReference type="AlphaFoldDB" id="A0A0B6ZKP3"/>
<dbReference type="GO" id="GO:0046872">
    <property type="term" value="F:metal ion binding"/>
    <property type="evidence" value="ECO:0007669"/>
    <property type="project" value="UniProtKB-KW"/>
</dbReference>
<keyword evidence="4" id="KW-0106">Calcium</keyword>
<dbReference type="InterPro" id="IPR002804">
    <property type="entry name" value="Archease"/>
</dbReference>
<dbReference type="Gene3D" id="3.55.10.10">
    <property type="entry name" value="Archease domain"/>
    <property type="match status" value="1"/>
</dbReference>
<dbReference type="PANTHER" id="PTHR12682">
    <property type="entry name" value="ARCHEASE"/>
    <property type="match status" value="1"/>
</dbReference>
<evidence type="ECO:0000259" key="5">
    <source>
        <dbReference type="Pfam" id="PF01951"/>
    </source>
</evidence>
<dbReference type="GO" id="GO:0006388">
    <property type="term" value="P:tRNA splicing, via endonucleolytic cleavage and ligation"/>
    <property type="evidence" value="ECO:0007669"/>
    <property type="project" value="TreeGrafter"/>
</dbReference>
<dbReference type="Pfam" id="PF01951">
    <property type="entry name" value="Archease"/>
    <property type="match status" value="1"/>
</dbReference>
<dbReference type="InterPro" id="IPR036820">
    <property type="entry name" value="Archease_dom_sf"/>
</dbReference>
<comment type="similarity">
    <text evidence="1">Belongs to the archease family.</text>
</comment>
<accession>A0A0B6ZKP3</accession>
<evidence type="ECO:0000313" key="6">
    <source>
        <dbReference type="EMBL" id="CEK69088.1"/>
    </source>
</evidence>
<dbReference type="EMBL" id="HACG01022223">
    <property type="protein sequence ID" value="CEK69088.1"/>
    <property type="molecule type" value="Transcribed_RNA"/>
</dbReference>
<keyword evidence="2" id="KW-0819">tRNA processing</keyword>
<dbReference type="PANTHER" id="PTHR12682:SF11">
    <property type="entry name" value="PROTEIN ARCHEASE"/>
    <property type="match status" value="1"/>
</dbReference>
<evidence type="ECO:0000256" key="4">
    <source>
        <dbReference type="ARBA" id="ARBA00022837"/>
    </source>
</evidence>
<keyword evidence="3" id="KW-0479">Metal-binding</keyword>
<dbReference type="FunFam" id="3.55.10.10:FF:000001">
    <property type="entry name" value="protein archease isoform X1"/>
    <property type="match status" value="1"/>
</dbReference>
<evidence type="ECO:0000256" key="2">
    <source>
        <dbReference type="ARBA" id="ARBA00022694"/>
    </source>
</evidence>
<reference evidence="6" key="1">
    <citation type="submission" date="2014-12" db="EMBL/GenBank/DDBJ databases">
        <title>Insight into the proteome of Arion vulgaris.</title>
        <authorList>
            <person name="Aradska J."/>
            <person name="Bulat T."/>
            <person name="Smidak R."/>
            <person name="Sarate P."/>
            <person name="Gangsoo J."/>
            <person name="Sialana F."/>
            <person name="Bilban M."/>
            <person name="Lubec G."/>
        </authorList>
    </citation>
    <scope>NUCLEOTIDE SEQUENCE</scope>
    <source>
        <tissue evidence="6">Skin</tissue>
    </source>
</reference>
<evidence type="ECO:0000256" key="3">
    <source>
        <dbReference type="ARBA" id="ARBA00022723"/>
    </source>
</evidence>
<dbReference type="SUPFAM" id="SSF69819">
    <property type="entry name" value="MTH1598-like"/>
    <property type="match status" value="1"/>
</dbReference>
<sequence length="164" mass="18969">MDTGEMENEGRLLEEGEAPAIPEVKYEYLDHTADVQLHSWGCHLKESFEQVGIAMFNYMTTDYSTVEMKYVHEIEISGDDILSLLYHFLDEFLFLFSADPFFIPRVIKIVEFDLENFKIKAKGFGEPFDIAKHPQGTEVKAITYSNMQVHQTMDTNDIFVIIDI</sequence>
<protein>
    <recommendedName>
        <fullName evidence="5">Archease domain-containing protein</fullName>
    </recommendedName>
</protein>
<dbReference type="GO" id="GO:0072669">
    <property type="term" value="C:tRNA-splicing ligase complex"/>
    <property type="evidence" value="ECO:0007669"/>
    <property type="project" value="TreeGrafter"/>
</dbReference>
<organism evidence="6">
    <name type="scientific">Arion vulgaris</name>
    <dbReference type="NCBI Taxonomy" id="1028688"/>
    <lineage>
        <taxon>Eukaryota</taxon>
        <taxon>Metazoa</taxon>
        <taxon>Spiralia</taxon>
        <taxon>Lophotrochozoa</taxon>
        <taxon>Mollusca</taxon>
        <taxon>Gastropoda</taxon>
        <taxon>Heterobranchia</taxon>
        <taxon>Euthyneura</taxon>
        <taxon>Panpulmonata</taxon>
        <taxon>Eupulmonata</taxon>
        <taxon>Stylommatophora</taxon>
        <taxon>Helicina</taxon>
        <taxon>Arionoidea</taxon>
        <taxon>Arionidae</taxon>
        <taxon>Arion</taxon>
    </lineage>
</organism>
<dbReference type="InterPro" id="IPR023572">
    <property type="entry name" value="Archease_dom"/>
</dbReference>
<proteinExistence type="inferred from homology"/>
<feature type="domain" description="Archease" evidence="5">
    <location>
        <begin position="26"/>
        <end position="164"/>
    </location>
</feature>
<name>A0A0B6ZKP3_9EUPU</name>